<feature type="compositionally biased region" description="Polar residues" evidence="4">
    <location>
        <begin position="87"/>
        <end position="97"/>
    </location>
</feature>
<dbReference type="InterPro" id="IPR028082">
    <property type="entry name" value="Peripla_BP_I"/>
</dbReference>
<feature type="domain" description="Transcriptional regulator LacI/GalR-like sensor" evidence="5">
    <location>
        <begin position="6"/>
        <end position="86"/>
    </location>
</feature>
<evidence type="ECO:0000259" key="5">
    <source>
        <dbReference type="Pfam" id="PF13377"/>
    </source>
</evidence>
<gene>
    <name evidence="6" type="ORF">GCM10010345_39210</name>
</gene>
<dbReference type="Proteomes" id="UP000653644">
    <property type="component" value="Unassembled WGS sequence"/>
</dbReference>
<dbReference type="Gene3D" id="3.40.50.2300">
    <property type="match status" value="1"/>
</dbReference>
<comment type="caution">
    <text evidence="6">The sequence shown here is derived from an EMBL/GenBank/DDBJ whole genome shotgun (WGS) entry which is preliminary data.</text>
</comment>
<evidence type="ECO:0000256" key="2">
    <source>
        <dbReference type="ARBA" id="ARBA00023125"/>
    </source>
</evidence>
<sequence>MDGGRSPGSAERRRAYRAAMRRHGLRDGQRVIAGGHTERSGTEAGRLLLAERDAGTPLPAAVLAGNDRSAMGLLMALTRAGWRCPATSPSSGRNRTTLLGGGAGEGANRAGSMV</sequence>
<dbReference type="InterPro" id="IPR046335">
    <property type="entry name" value="LacI/GalR-like_sensor"/>
</dbReference>
<dbReference type="EMBL" id="BMVN01000012">
    <property type="protein sequence ID" value="GHA30534.1"/>
    <property type="molecule type" value="Genomic_DNA"/>
</dbReference>
<keyword evidence="2" id="KW-0238">DNA-binding</keyword>
<evidence type="ECO:0000256" key="1">
    <source>
        <dbReference type="ARBA" id="ARBA00023015"/>
    </source>
</evidence>
<evidence type="ECO:0000256" key="4">
    <source>
        <dbReference type="SAM" id="MobiDB-lite"/>
    </source>
</evidence>
<keyword evidence="1" id="KW-0805">Transcription regulation</keyword>
<evidence type="ECO:0000256" key="3">
    <source>
        <dbReference type="ARBA" id="ARBA00023163"/>
    </source>
</evidence>
<evidence type="ECO:0000313" key="6">
    <source>
        <dbReference type="EMBL" id="GHA30534.1"/>
    </source>
</evidence>
<reference evidence="7" key="1">
    <citation type="journal article" date="2019" name="Int. J. Syst. Evol. Microbiol.">
        <title>The Global Catalogue of Microorganisms (GCM) 10K type strain sequencing project: providing services to taxonomists for standard genome sequencing and annotation.</title>
        <authorList>
            <consortium name="The Broad Institute Genomics Platform"/>
            <consortium name="The Broad Institute Genome Sequencing Center for Infectious Disease"/>
            <person name="Wu L."/>
            <person name="Ma J."/>
        </authorList>
    </citation>
    <scope>NUCLEOTIDE SEQUENCE [LARGE SCALE GENOMIC DNA]</scope>
    <source>
        <strain evidence="7">JCM 4733</strain>
    </source>
</reference>
<proteinExistence type="predicted"/>
<evidence type="ECO:0000313" key="7">
    <source>
        <dbReference type="Proteomes" id="UP000653644"/>
    </source>
</evidence>
<keyword evidence="7" id="KW-1185">Reference proteome</keyword>
<keyword evidence="3" id="KW-0804">Transcription</keyword>
<feature type="region of interest" description="Disordered" evidence="4">
    <location>
        <begin position="85"/>
        <end position="114"/>
    </location>
</feature>
<name>A0ABQ3CQ15_9ACTN</name>
<protein>
    <recommendedName>
        <fullName evidence="5">Transcriptional regulator LacI/GalR-like sensor domain-containing protein</fullName>
    </recommendedName>
</protein>
<dbReference type="Pfam" id="PF13377">
    <property type="entry name" value="Peripla_BP_3"/>
    <property type="match status" value="1"/>
</dbReference>
<organism evidence="6 7">
    <name type="scientific">Streptomyces canarius</name>
    <dbReference type="NCBI Taxonomy" id="285453"/>
    <lineage>
        <taxon>Bacteria</taxon>
        <taxon>Bacillati</taxon>
        <taxon>Actinomycetota</taxon>
        <taxon>Actinomycetes</taxon>
        <taxon>Kitasatosporales</taxon>
        <taxon>Streptomycetaceae</taxon>
        <taxon>Streptomyces</taxon>
    </lineage>
</organism>
<dbReference type="SUPFAM" id="SSF53822">
    <property type="entry name" value="Periplasmic binding protein-like I"/>
    <property type="match status" value="1"/>
</dbReference>
<accession>A0ABQ3CQ15</accession>